<name>A0A0F8Z8F8_9ZZZZ</name>
<reference evidence="1" key="1">
    <citation type="journal article" date="2015" name="Nature">
        <title>Complex archaea that bridge the gap between prokaryotes and eukaryotes.</title>
        <authorList>
            <person name="Spang A."/>
            <person name="Saw J.H."/>
            <person name="Jorgensen S.L."/>
            <person name="Zaremba-Niedzwiedzka K."/>
            <person name="Martijn J."/>
            <person name="Lind A.E."/>
            <person name="van Eijk R."/>
            <person name="Schleper C."/>
            <person name="Guy L."/>
            <person name="Ettema T.J."/>
        </authorList>
    </citation>
    <scope>NUCLEOTIDE SEQUENCE</scope>
</reference>
<proteinExistence type="predicted"/>
<protein>
    <submittedName>
        <fullName evidence="1">Uncharacterized protein</fullName>
    </submittedName>
</protein>
<dbReference type="SUPFAM" id="SSF46689">
    <property type="entry name" value="Homeodomain-like"/>
    <property type="match status" value="1"/>
</dbReference>
<feature type="non-terminal residue" evidence="1">
    <location>
        <position position="131"/>
    </location>
</feature>
<dbReference type="EMBL" id="LAZR01049285">
    <property type="protein sequence ID" value="KKK90008.1"/>
    <property type="molecule type" value="Genomic_DNA"/>
</dbReference>
<dbReference type="Pfam" id="PF13384">
    <property type="entry name" value="HTH_23"/>
    <property type="match status" value="1"/>
</dbReference>
<gene>
    <name evidence="1" type="ORF">LCGC14_2727400</name>
</gene>
<evidence type="ECO:0000313" key="1">
    <source>
        <dbReference type="EMBL" id="KKK90008.1"/>
    </source>
</evidence>
<dbReference type="AlphaFoldDB" id="A0A0F8Z8F8"/>
<accession>A0A0F8Z8F8</accession>
<comment type="caution">
    <text evidence="1">The sequence shown here is derived from an EMBL/GenBank/DDBJ whole genome shotgun (WGS) entry which is preliminary data.</text>
</comment>
<sequence length="131" mass="15065">MPGEDIILMSGEELRRLGVIRMVLDRGMRQAKAAGILGLSERQVRRMVKRVSREGDRGVVHKSRGRLSNRRLPEGLKERVLGFYREKYPDFGPTLVTEKLEEPDGIKLGAQTLRNWLLEAGLWQKSRKGRR</sequence>
<organism evidence="1">
    <name type="scientific">marine sediment metagenome</name>
    <dbReference type="NCBI Taxonomy" id="412755"/>
    <lineage>
        <taxon>unclassified sequences</taxon>
        <taxon>metagenomes</taxon>
        <taxon>ecological metagenomes</taxon>
    </lineage>
</organism>
<dbReference type="InterPro" id="IPR009057">
    <property type="entry name" value="Homeodomain-like_sf"/>
</dbReference>